<evidence type="ECO:0000313" key="4">
    <source>
        <dbReference type="Proteomes" id="UP000660262"/>
    </source>
</evidence>
<reference evidence="3" key="1">
    <citation type="submission" date="2020-10" db="EMBL/GenBank/DDBJ databases">
        <title>Unveiling of a novel bifunctional photoreceptor, Dualchrome1, isolated from a cosmopolitan green alga.</title>
        <authorList>
            <person name="Suzuki S."/>
            <person name="Kawachi M."/>
        </authorList>
    </citation>
    <scope>NUCLEOTIDE SEQUENCE</scope>
    <source>
        <strain evidence="3">NIES 2893</strain>
    </source>
</reference>
<feature type="compositionally biased region" description="Gly residues" evidence="1">
    <location>
        <begin position="15"/>
        <end position="44"/>
    </location>
</feature>
<comment type="caution">
    <text evidence="3">The sequence shown here is derived from an EMBL/GenBank/DDBJ whole genome shotgun (WGS) entry which is preliminary data.</text>
</comment>
<protein>
    <submittedName>
        <fullName evidence="3">Uncharacterized protein</fullName>
    </submittedName>
</protein>
<keyword evidence="2" id="KW-0812">Transmembrane</keyword>
<gene>
    <name evidence="3" type="ORF">PPROV_000199500</name>
</gene>
<dbReference type="InterPro" id="IPR016024">
    <property type="entry name" value="ARM-type_fold"/>
</dbReference>
<feature type="region of interest" description="Disordered" evidence="1">
    <location>
        <begin position="1"/>
        <end position="47"/>
    </location>
</feature>
<dbReference type="AlphaFoldDB" id="A0A830HBH8"/>
<dbReference type="InterPro" id="IPR011989">
    <property type="entry name" value="ARM-like"/>
</dbReference>
<accession>A0A830HBH8</accession>
<keyword evidence="2" id="KW-1133">Transmembrane helix</keyword>
<evidence type="ECO:0000313" key="3">
    <source>
        <dbReference type="EMBL" id="GHP03240.1"/>
    </source>
</evidence>
<feature type="transmembrane region" description="Helical" evidence="2">
    <location>
        <begin position="664"/>
        <end position="683"/>
    </location>
</feature>
<dbReference type="Proteomes" id="UP000660262">
    <property type="component" value="Unassembled WGS sequence"/>
</dbReference>
<sequence length="896" mass="98353">MAATPHASAFSLTLSGGGGNTSPGSEGLRGGQASGGNGNGGNGGASFQAAATHSSLHASASAASSAAASSRQVMSQQLPSYFERANKEPELLVGKLIAESVHQTVKTTILDSLTLRTFHSPSGRQKLHAPPIRHRTIVEILVLLDQLAKKQNERREMETHDEEKSTRGREGEDDDEAAPASTSEYFALRAPEKELENRLMWLVAAFARLVALGEDDRDEMTSSDEMQNLPLGTRYHMPSVLLAKWLVADPQSLDMNDEDIGIIDKYLQGAPLNGLAVERPISPWIRHYLLESIALDMSWRVKLHCTTQSENTLVWKQTCPIAKLALDTAWNEEKREEEEETPMAGERGDAMEERSGAVKGVQMDALCLLARAGERRANLHASSIHINVMQELRKSFSGSTTRHVYRALRSCAVPELVRDMVHHIDSARERKRFEYNSTMALAQVSTLPDDDIHRPHKQKACVTLQSLVIETRNFPMHDEMRSTALWGLGKLGSEMPTTTILDELTDMNPQVQRSAARALERIWGIKRAITRVMEVAKKSGRDSWTHYGRALQWMDDRAKLVETLNDEVVSQTDHETQECAKTLLAEIGGFSAISKLQIKNQAAEEFRKHIREEEASMRQIFFKAIEDAKAGFIVARNMDMAVFAIGVALLIVSAILAISSDGSLTSWASSGTSGGLGVLGIIYSTVIAKPRRQVEVSIDHLMHLQATFLGFLRQLHHVEQVYSRRMLDEENIPIDDVRAYGTMLERAIDRAVQSVKTASSYAPSADMSTTMLTSTSRASPNSDVESAMDVVERGDVRGQFAVRIGRRMVKKGGEFLTKEGVKLDANTPLVNHGASLEDVIKAISRAAKAHLASGGAAQGSRLKRLSTMMMSVNRVASLPESAPAGEDDNTVAVEPV</sequence>
<dbReference type="SUPFAM" id="SSF48371">
    <property type="entry name" value="ARM repeat"/>
    <property type="match status" value="1"/>
</dbReference>
<keyword evidence="4" id="KW-1185">Reference proteome</keyword>
<organism evidence="3 4">
    <name type="scientific">Pycnococcus provasolii</name>
    <dbReference type="NCBI Taxonomy" id="41880"/>
    <lineage>
        <taxon>Eukaryota</taxon>
        <taxon>Viridiplantae</taxon>
        <taxon>Chlorophyta</taxon>
        <taxon>Pseudoscourfieldiophyceae</taxon>
        <taxon>Pseudoscourfieldiales</taxon>
        <taxon>Pycnococcaceae</taxon>
        <taxon>Pycnococcus</taxon>
    </lineage>
</organism>
<proteinExistence type="predicted"/>
<dbReference type="EMBL" id="BNJQ01000005">
    <property type="protein sequence ID" value="GHP03240.1"/>
    <property type="molecule type" value="Genomic_DNA"/>
</dbReference>
<feature type="region of interest" description="Disordered" evidence="1">
    <location>
        <begin position="151"/>
        <end position="185"/>
    </location>
</feature>
<feature type="transmembrane region" description="Helical" evidence="2">
    <location>
        <begin position="640"/>
        <end position="658"/>
    </location>
</feature>
<name>A0A830HBH8_9CHLO</name>
<evidence type="ECO:0000256" key="1">
    <source>
        <dbReference type="SAM" id="MobiDB-lite"/>
    </source>
</evidence>
<dbReference type="Gene3D" id="1.25.10.10">
    <property type="entry name" value="Leucine-rich Repeat Variant"/>
    <property type="match status" value="1"/>
</dbReference>
<evidence type="ECO:0000256" key="2">
    <source>
        <dbReference type="SAM" id="Phobius"/>
    </source>
</evidence>
<feature type="compositionally biased region" description="Basic and acidic residues" evidence="1">
    <location>
        <begin position="151"/>
        <end position="170"/>
    </location>
</feature>
<keyword evidence="2" id="KW-0472">Membrane</keyword>